<dbReference type="Gene3D" id="3.30.200.20">
    <property type="entry name" value="Phosphorylase Kinase, domain 1"/>
    <property type="match status" value="1"/>
</dbReference>
<dbReference type="SUPFAM" id="SSF56112">
    <property type="entry name" value="Protein kinase-like (PK-like)"/>
    <property type="match status" value="1"/>
</dbReference>
<evidence type="ECO:0000259" key="1">
    <source>
        <dbReference type="Pfam" id="PF01636"/>
    </source>
</evidence>
<dbReference type="InterPro" id="IPR051678">
    <property type="entry name" value="AGP_Transferase"/>
</dbReference>
<accession>A0ABQ1G3Y8</accession>
<dbReference type="PANTHER" id="PTHR21310">
    <property type="entry name" value="AMINOGLYCOSIDE PHOSPHOTRANSFERASE-RELATED-RELATED"/>
    <property type="match status" value="1"/>
</dbReference>
<gene>
    <name evidence="2" type="ORF">GCM10011395_04070</name>
</gene>
<dbReference type="RefSeq" id="WP_188445115.1">
    <property type="nucleotide sequence ID" value="NZ_BMDW01000002.1"/>
</dbReference>
<feature type="domain" description="Aminoglycoside phosphotransferase" evidence="1">
    <location>
        <begin position="67"/>
        <end position="279"/>
    </location>
</feature>
<proteinExistence type="predicted"/>
<dbReference type="Pfam" id="PF01636">
    <property type="entry name" value="APH"/>
    <property type="match status" value="1"/>
</dbReference>
<dbReference type="CDD" id="cd05154">
    <property type="entry name" value="ACAD10_11_N-like"/>
    <property type="match status" value="1"/>
</dbReference>
<organism evidence="2 3">
    <name type="scientific">Sphingomonas psychrolutea</name>
    <dbReference type="NCBI Taxonomy" id="1259676"/>
    <lineage>
        <taxon>Bacteria</taxon>
        <taxon>Pseudomonadati</taxon>
        <taxon>Pseudomonadota</taxon>
        <taxon>Alphaproteobacteria</taxon>
        <taxon>Sphingomonadales</taxon>
        <taxon>Sphingomonadaceae</taxon>
        <taxon>Sphingomonas</taxon>
    </lineage>
</organism>
<dbReference type="InterPro" id="IPR002575">
    <property type="entry name" value="Aminoglycoside_PTrfase"/>
</dbReference>
<evidence type="ECO:0000313" key="2">
    <source>
        <dbReference type="EMBL" id="GGA36943.1"/>
    </source>
</evidence>
<dbReference type="Proteomes" id="UP000618591">
    <property type="component" value="Unassembled WGS sequence"/>
</dbReference>
<dbReference type="EMBL" id="BMDW01000002">
    <property type="protein sequence ID" value="GGA36943.1"/>
    <property type="molecule type" value="Genomic_DNA"/>
</dbReference>
<protein>
    <submittedName>
        <fullName evidence="2">Aminoglycoside phosphotransferase</fullName>
    </submittedName>
</protein>
<reference evidence="3" key="1">
    <citation type="journal article" date="2019" name="Int. J. Syst. Evol. Microbiol.">
        <title>The Global Catalogue of Microorganisms (GCM) 10K type strain sequencing project: providing services to taxonomists for standard genome sequencing and annotation.</title>
        <authorList>
            <consortium name="The Broad Institute Genomics Platform"/>
            <consortium name="The Broad Institute Genome Sequencing Center for Infectious Disease"/>
            <person name="Wu L."/>
            <person name="Ma J."/>
        </authorList>
    </citation>
    <scope>NUCLEOTIDE SEQUENCE [LARGE SCALE GENOMIC DNA]</scope>
    <source>
        <strain evidence="3">CGMCC 1.10106</strain>
    </source>
</reference>
<evidence type="ECO:0000313" key="3">
    <source>
        <dbReference type="Proteomes" id="UP000618591"/>
    </source>
</evidence>
<comment type="caution">
    <text evidence="2">The sequence shown here is derived from an EMBL/GenBank/DDBJ whole genome shotgun (WGS) entry which is preliminary data.</text>
</comment>
<dbReference type="Gene3D" id="3.90.1200.10">
    <property type="match status" value="1"/>
</dbReference>
<dbReference type="InterPro" id="IPR011009">
    <property type="entry name" value="Kinase-like_dom_sf"/>
</dbReference>
<sequence length="351" mass="39386">MNTNGPAIVAPNVRDLDTLADALVGWLGDRMPTVRDIRLTDLRYPLGAGMSHETILFDATWTDGARTEHRGMVVRIKPTRHFVYQDDMFDQQYRLMQVMHDSGQVRVAQALWIEHDPALLGAPFFVMEKVAGRVAVSYPPYSQSGWLVDAAPADRRRMWHDAVTQLALIQTVPIADGAFLNLPGDFAEDFDQETDRWRRYLGWIDPAGQRVLLRDGFDRLLARKPANRPAGIVWGDARLGNMMIADDFSVAAVMDWEQPSLGGALHDLGWWLYSDYVQTDGRGIPVLDGMGSRDETIALWSEVSGKSAADIEWYEIFVVFKMECLGVRMQVLRGMAAAAEPGSETARYLAR</sequence>
<name>A0ABQ1G3Y8_9SPHN</name>
<dbReference type="InterPro" id="IPR041726">
    <property type="entry name" value="ACAD10_11_N"/>
</dbReference>
<keyword evidence="3" id="KW-1185">Reference proteome</keyword>